<evidence type="ECO:0000313" key="6">
    <source>
        <dbReference type="EMBL" id="SNU86757.1"/>
    </source>
</evidence>
<dbReference type="RefSeq" id="WP_039399910.1">
    <property type="nucleotide sequence ID" value="NZ_AP028930.1"/>
</dbReference>
<dbReference type="InterPro" id="IPR005493">
    <property type="entry name" value="RraA/RraA-like"/>
</dbReference>
<reference evidence="6 7" key="1">
    <citation type="submission" date="2017-06" db="EMBL/GenBank/DDBJ databases">
        <authorList>
            <consortium name="Pathogen Informatics"/>
        </authorList>
    </citation>
    <scope>NUCLEOTIDE SEQUENCE [LARGE SCALE GENOMIC DNA]</scope>
    <source>
        <strain evidence="6 7">NCTC13161</strain>
    </source>
</reference>
<dbReference type="KEGG" id="pspu:NA29_21480"/>
<keyword evidence="6" id="KW-0456">Lyase</keyword>
<feature type="binding site" evidence="5">
    <location>
        <position position="120"/>
    </location>
    <ligand>
        <name>Mg(2+)</name>
        <dbReference type="ChEBI" id="CHEBI:18420"/>
    </ligand>
</feature>
<dbReference type="Gene3D" id="3.50.30.40">
    <property type="entry name" value="Ribonuclease E inhibitor RraA/RraA-like"/>
    <property type="match status" value="1"/>
</dbReference>
<dbReference type="PANTHER" id="PTHR33254:SF4">
    <property type="entry name" value="4-HYDROXY-4-METHYL-2-OXOGLUTARATE ALDOLASE 3-RELATED"/>
    <property type="match status" value="1"/>
</dbReference>
<dbReference type="AlphaFoldDB" id="A0A239SMX3"/>
<keyword evidence="5" id="KW-0479">Metal-binding</keyword>
<sequence>MNASADAVSRLRKLDACAVSDALDKLGLPSTVCHLPQRSGARRIAGRAVTVKLVAAADAPPTTGAPRHLGTTAVMQAGSDDIIVVEQRTGLDAGSWGGILSLAAVQRGVAGVVADGPVRDIDEARDYDLPVFCRALTARTARARVAEAGTNVPICVDGVDVHPGDYVIADNSAVVFVTASEIERVLAAAEQIAAREAAMAKALLAGQPVTDVMGANYEHMLHDGAA</sequence>
<dbReference type="GO" id="GO:0008948">
    <property type="term" value="F:oxaloacetate decarboxylase activity"/>
    <property type="evidence" value="ECO:0007669"/>
    <property type="project" value="TreeGrafter"/>
</dbReference>
<dbReference type="SUPFAM" id="SSF89562">
    <property type="entry name" value="RraA-like"/>
    <property type="match status" value="1"/>
</dbReference>
<keyword evidence="7" id="KW-1185">Reference proteome</keyword>
<organism evidence="6 7">
    <name type="scientific">Pandoraea sputorum</name>
    <dbReference type="NCBI Taxonomy" id="93222"/>
    <lineage>
        <taxon>Bacteria</taxon>
        <taxon>Pseudomonadati</taxon>
        <taxon>Pseudomonadota</taxon>
        <taxon>Betaproteobacteria</taxon>
        <taxon>Burkholderiales</taxon>
        <taxon>Burkholderiaceae</taxon>
        <taxon>Pandoraea</taxon>
    </lineage>
</organism>
<dbReference type="Proteomes" id="UP000215126">
    <property type="component" value="Chromosome 1"/>
</dbReference>
<evidence type="ECO:0000256" key="1">
    <source>
        <dbReference type="ARBA" id="ARBA00001968"/>
    </source>
</evidence>
<accession>A0A239SMX3</accession>
<dbReference type="GO" id="GO:0047443">
    <property type="term" value="F:4-hydroxy-4-methyl-2-oxoglutarate aldolase activity"/>
    <property type="evidence" value="ECO:0007669"/>
    <property type="project" value="TreeGrafter"/>
</dbReference>
<dbReference type="GO" id="GO:0046872">
    <property type="term" value="F:metal ion binding"/>
    <property type="evidence" value="ECO:0007669"/>
    <property type="project" value="UniProtKB-KW"/>
</dbReference>
<evidence type="ECO:0000256" key="5">
    <source>
        <dbReference type="PIRSR" id="PIRSR605493-1"/>
    </source>
</evidence>
<gene>
    <name evidence="6" type="primary">proA_4</name>
    <name evidence="6" type="ORF">SAMEA4530655_03476</name>
</gene>
<dbReference type="STRING" id="93222.NA29_21480"/>
<dbReference type="PANTHER" id="PTHR33254">
    <property type="entry name" value="4-HYDROXY-4-METHYL-2-OXOGLUTARATE ALDOLASE 3-RELATED"/>
    <property type="match status" value="1"/>
</dbReference>
<dbReference type="CDD" id="cd16841">
    <property type="entry name" value="RraA_family"/>
    <property type="match status" value="1"/>
</dbReference>
<keyword evidence="5" id="KW-0460">Magnesium</keyword>
<evidence type="ECO:0000256" key="2">
    <source>
        <dbReference type="ARBA" id="ARBA00016549"/>
    </source>
</evidence>
<name>A0A239SMX3_9BURK</name>
<dbReference type="GeneID" id="88096084"/>
<feature type="binding site" evidence="5">
    <location>
        <position position="119"/>
    </location>
    <ligand>
        <name>substrate</name>
    </ligand>
</feature>
<comment type="cofactor">
    <cofactor evidence="1">
        <name>a divalent metal cation</name>
        <dbReference type="ChEBI" id="CHEBI:60240"/>
    </cofactor>
</comment>
<evidence type="ECO:0000256" key="4">
    <source>
        <dbReference type="ARBA" id="ARBA00030169"/>
    </source>
</evidence>
<evidence type="ECO:0000256" key="3">
    <source>
        <dbReference type="ARBA" id="ARBA00029596"/>
    </source>
</evidence>
<protein>
    <recommendedName>
        <fullName evidence="2">Putative 4-hydroxy-4-methyl-2-oxoglutarate aldolase</fullName>
    </recommendedName>
    <alternativeName>
        <fullName evidence="3">Regulator of ribonuclease activity homolog</fullName>
    </alternativeName>
    <alternativeName>
        <fullName evidence="4">RraA-like protein</fullName>
    </alternativeName>
</protein>
<proteinExistence type="predicted"/>
<evidence type="ECO:0000313" key="7">
    <source>
        <dbReference type="Proteomes" id="UP000215126"/>
    </source>
</evidence>
<feature type="binding site" evidence="5">
    <location>
        <begin position="97"/>
        <end position="100"/>
    </location>
    <ligand>
        <name>substrate</name>
    </ligand>
</feature>
<dbReference type="EMBL" id="LT906435">
    <property type="protein sequence ID" value="SNU86757.1"/>
    <property type="molecule type" value="Genomic_DNA"/>
</dbReference>
<dbReference type="InterPro" id="IPR036704">
    <property type="entry name" value="RraA/RraA-like_sf"/>
</dbReference>
<dbReference type="Pfam" id="PF03737">
    <property type="entry name" value="RraA-like"/>
    <property type="match status" value="1"/>
</dbReference>
<comment type="cofactor">
    <cofactor evidence="5">
        <name>Mg(2+)</name>
        <dbReference type="ChEBI" id="CHEBI:18420"/>
    </cofactor>
</comment>
<dbReference type="OrthoDB" id="943692at2"/>